<dbReference type="InterPro" id="IPR027417">
    <property type="entry name" value="P-loop_NTPase"/>
</dbReference>
<dbReference type="InterPro" id="IPR003959">
    <property type="entry name" value="ATPase_AAA_core"/>
</dbReference>
<dbReference type="SMART" id="SM00382">
    <property type="entry name" value="AAA"/>
    <property type="match status" value="1"/>
</dbReference>
<feature type="compositionally biased region" description="Polar residues" evidence="7">
    <location>
        <begin position="760"/>
        <end position="769"/>
    </location>
</feature>
<protein>
    <recommendedName>
        <fullName evidence="8">AAA+ ATPase domain-containing protein</fullName>
    </recommendedName>
</protein>
<dbReference type="AlphaFoldDB" id="A0AA38HJM6"/>
<dbReference type="SUPFAM" id="SSF52540">
    <property type="entry name" value="P-loop containing nucleoside triphosphate hydrolases"/>
    <property type="match status" value="1"/>
</dbReference>
<feature type="compositionally biased region" description="Pro residues" evidence="7">
    <location>
        <begin position="30"/>
        <end position="42"/>
    </location>
</feature>
<dbReference type="GO" id="GO:0016887">
    <property type="term" value="F:ATP hydrolysis activity"/>
    <property type="evidence" value="ECO:0007669"/>
    <property type="project" value="InterPro"/>
</dbReference>
<feature type="region of interest" description="Disordered" evidence="7">
    <location>
        <begin position="738"/>
        <end position="769"/>
    </location>
</feature>
<evidence type="ECO:0000313" key="9">
    <source>
        <dbReference type="EMBL" id="KAJ3634410.1"/>
    </source>
</evidence>
<dbReference type="PROSITE" id="PS00674">
    <property type="entry name" value="AAA"/>
    <property type="match status" value="1"/>
</dbReference>
<accession>A0AA38HJM6</accession>
<keyword evidence="5" id="KW-0175">Coiled coil</keyword>
<keyword evidence="6" id="KW-0496">Mitochondrion</keyword>
<keyword evidence="10" id="KW-1185">Reference proteome</keyword>
<evidence type="ECO:0000256" key="2">
    <source>
        <dbReference type="ARBA" id="ARBA00022741"/>
    </source>
</evidence>
<feature type="region of interest" description="Disordered" evidence="7">
    <location>
        <begin position="1"/>
        <end position="49"/>
    </location>
</feature>
<comment type="subcellular location">
    <subcellularLocation>
        <location evidence="1">Mitochondrion outer membrane</location>
        <topology evidence="1">Single-pass membrane protein</topology>
    </subcellularLocation>
</comment>
<evidence type="ECO:0000256" key="6">
    <source>
        <dbReference type="ARBA" id="ARBA00023128"/>
    </source>
</evidence>
<evidence type="ECO:0000256" key="5">
    <source>
        <dbReference type="ARBA" id="ARBA00023054"/>
    </source>
</evidence>
<dbReference type="GO" id="GO:0005741">
    <property type="term" value="C:mitochondrial outer membrane"/>
    <property type="evidence" value="ECO:0007669"/>
    <property type="project" value="UniProtKB-SubCell"/>
</dbReference>
<reference evidence="9" key="1">
    <citation type="journal article" date="2023" name="G3 (Bethesda)">
        <title>Whole genome assemblies of Zophobas morio and Tenebrio molitor.</title>
        <authorList>
            <person name="Kaur S."/>
            <person name="Stinson S.A."/>
            <person name="diCenzo G.C."/>
        </authorList>
    </citation>
    <scope>NUCLEOTIDE SEQUENCE</scope>
    <source>
        <strain evidence="9">QUZm001</strain>
    </source>
</reference>
<evidence type="ECO:0000256" key="7">
    <source>
        <dbReference type="SAM" id="MobiDB-lite"/>
    </source>
</evidence>
<dbReference type="EMBL" id="JALNTZ010000546">
    <property type="protein sequence ID" value="KAJ3634410.1"/>
    <property type="molecule type" value="Genomic_DNA"/>
</dbReference>
<name>A0AA38HJM6_9CUCU</name>
<evidence type="ECO:0000256" key="3">
    <source>
        <dbReference type="ARBA" id="ARBA00022787"/>
    </source>
</evidence>
<evidence type="ECO:0000259" key="8">
    <source>
        <dbReference type="SMART" id="SM00382"/>
    </source>
</evidence>
<organism evidence="9 10">
    <name type="scientific">Zophobas morio</name>
    <dbReference type="NCBI Taxonomy" id="2755281"/>
    <lineage>
        <taxon>Eukaryota</taxon>
        <taxon>Metazoa</taxon>
        <taxon>Ecdysozoa</taxon>
        <taxon>Arthropoda</taxon>
        <taxon>Hexapoda</taxon>
        <taxon>Insecta</taxon>
        <taxon>Pterygota</taxon>
        <taxon>Neoptera</taxon>
        <taxon>Endopterygota</taxon>
        <taxon>Coleoptera</taxon>
        <taxon>Polyphaga</taxon>
        <taxon>Cucujiformia</taxon>
        <taxon>Tenebrionidae</taxon>
        <taxon>Zophobas</taxon>
    </lineage>
</organism>
<keyword evidence="3" id="KW-1000">Mitochondrion outer membrane</keyword>
<dbReference type="Pfam" id="PF00004">
    <property type="entry name" value="AAA"/>
    <property type="match status" value="1"/>
</dbReference>
<dbReference type="InterPro" id="IPR041569">
    <property type="entry name" value="AAA_lid_3"/>
</dbReference>
<feature type="compositionally biased region" description="Basic and acidic residues" evidence="7">
    <location>
        <begin position="1"/>
        <end position="22"/>
    </location>
</feature>
<evidence type="ECO:0000313" key="10">
    <source>
        <dbReference type="Proteomes" id="UP001168821"/>
    </source>
</evidence>
<dbReference type="InterPro" id="IPR051701">
    <property type="entry name" value="Mito_OM_Translocase_MSP1"/>
</dbReference>
<dbReference type="InterPro" id="IPR003593">
    <property type="entry name" value="AAA+_ATPase"/>
</dbReference>
<sequence length="769" mass="85075">MYDWDKWEGAHRKALEKQKKDPSVSLGSPDLPPPSTLPPPSASLPQPTCSLPLLPPISGANIPAAAAVALPFPVPVSTEGLEAVHVDPAKAIGDLHLKSESKEEPLFPKSKEGKPRPVAYDVLLVHEWITKILEVATGNENEGQPLVVFVRNFHTTLNVSKLLMKISKIRETTPLALVGSSEIFRSRHLSEEEAEDEGGFPRWLFVSFLAEPSSTENVCRRPANSKPVEPRMLELRTFAFGVPWVTLAIEDPKVPSAKDAWTKILLNDRFLLALRHNHFQFAKVRSIMLKPSHQRIIVSGTPRSCGVCLSPLRTIGRQKVDKVQKIILSLADAEKIIGWGTTLELIEKSRKSTAQDDVNSSKPLTLSPASLQKAVDLYYSQLNAEACSPEKPSSLSAAQLRDGASSFPLEKAFPRTAHNAFSPPAELNTYETALVPNLYSPGAVGIKYSDIGSHDSLKEMLYELVTLPIQRQELFKRGLLAKSISGILLFGPPGTGKTLLAKALAAESGCHFLYIKLSNLLNMFIGESEKNAKAVFSLAHKYAPCIIFMDEVDSIFSRRTSDERNPIKRDVLNELMSEWDGITTGDSRVIVVGATNRPYDLDDAVLRRLPRRLLVDVPNLEARIQILNVLLRDEILCETVSIERLAEMTHGFTGSDLKNMCLSAAMLSVKEFLSLEKQLNPPEAPVITFDNFVKARATSKSSISEHSFSITKLREWNIQYGMGGDKSKKYFGFQSPTVESTENKDYQKLKSSSKKGDFFSLNNNSNAKK</sequence>
<dbReference type="Gene3D" id="1.10.8.60">
    <property type="match status" value="1"/>
</dbReference>
<dbReference type="PANTHER" id="PTHR45644">
    <property type="entry name" value="AAA ATPASE, PUTATIVE (AFU_ORTHOLOGUE AFUA_2G12920)-RELATED-RELATED"/>
    <property type="match status" value="1"/>
</dbReference>
<comment type="caution">
    <text evidence="9">The sequence shown here is derived from an EMBL/GenBank/DDBJ whole genome shotgun (WGS) entry which is preliminary data.</text>
</comment>
<keyword evidence="2" id="KW-0547">Nucleotide-binding</keyword>
<dbReference type="Pfam" id="PF17862">
    <property type="entry name" value="AAA_lid_3"/>
    <property type="match status" value="1"/>
</dbReference>
<keyword evidence="3" id="KW-0472">Membrane</keyword>
<dbReference type="InterPro" id="IPR003960">
    <property type="entry name" value="ATPase_AAA_CS"/>
</dbReference>
<dbReference type="FunFam" id="3.40.50.300:FF:001025">
    <property type="entry name" value="ATPase family, AAA domain-containing 2B"/>
    <property type="match status" value="1"/>
</dbReference>
<dbReference type="PANTHER" id="PTHR45644:SF56">
    <property type="entry name" value="AAA ATPASE, PUTATIVE (AFU_ORTHOLOGUE AFUA_2G12920)-RELATED"/>
    <property type="match status" value="1"/>
</dbReference>
<feature type="domain" description="AAA+ ATPase" evidence="8">
    <location>
        <begin position="483"/>
        <end position="619"/>
    </location>
</feature>
<evidence type="ECO:0000256" key="1">
    <source>
        <dbReference type="ARBA" id="ARBA00004572"/>
    </source>
</evidence>
<dbReference type="GO" id="GO:0005524">
    <property type="term" value="F:ATP binding"/>
    <property type="evidence" value="ECO:0007669"/>
    <property type="project" value="UniProtKB-KW"/>
</dbReference>
<evidence type="ECO:0000256" key="4">
    <source>
        <dbReference type="ARBA" id="ARBA00022840"/>
    </source>
</evidence>
<keyword evidence="4" id="KW-0067">ATP-binding</keyword>
<dbReference type="Gene3D" id="3.40.50.300">
    <property type="entry name" value="P-loop containing nucleotide triphosphate hydrolases"/>
    <property type="match status" value="1"/>
</dbReference>
<gene>
    <name evidence="9" type="ORF">Zmor_019108</name>
</gene>
<dbReference type="Proteomes" id="UP001168821">
    <property type="component" value="Unassembled WGS sequence"/>
</dbReference>
<proteinExistence type="predicted"/>